<dbReference type="AlphaFoldDB" id="A0A4R6VQ53"/>
<comment type="caution">
    <text evidence="3">The sequence shown here is derived from an EMBL/GenBank/DDBJ whole genome shotgun (WGS) entry which is preliminary data.</text>
</comment>
<dbReference type="InterPro" id="IPR001789">
    <property type="entry name" value="Sig_transdc_resp-reg_receiver"/>
</dbReference>
<gene>
    <name evidence="3" type="ORF">ATL17_2421</name>
</gene>
<protein>
    <submittedName>
        <fullName evidence="3">Response regulator receiver domain-containing protein</fullName>
    </submittedName>
</protein>
<organism evidence="3 4">
    <name type="scientific">Maritalea mobilis</name>
    <dbReference type="NCBI Taxonomy" id="483324"/>
    <lineage>
        <taxon>Bacteria</taxon>
        <taxon>Pseudomonadati</taxon>
        <taxon>Pseudomonadota</taxon>
        <taxon>Alphaproteobacteria</taxon>
        <taxon>Hyphomicrobiales</taxon>
        <taxon>Devosiaceae</taxon>
        <taxon>Maritalea</taxon>
    </lineage>
</organism>
<dbReference type="InterPro" id="IPR011006">
    <property type="entry name" value="CheY-like_superfamily"/>
</dbReference>
<reference evidence="3 4" key="1">
    <citation type="submission" date="2019-03" db="EMBL/GenBank/DDBJ databases">
        <title>Genomic Encyclopedia of Type Strains, Phase III (KMG-III): the genomes of soil and plant-associated and newly described type strains.</title>
        <authorList>
            <person name="Whitman W."/>
        </authorList>
    </citation>
    <scope>NUCLEOTIDE SEQUENCE [LARGE SCALE GENOMIC DNA]</scope>
    <source>
        <strain evidence="3 4">CGMCC 1.7002</strain>
    </source>
</reference>
<dbReference type="EMBL" id="SNYR01000002">
    <property type="protein sequence ID" value="TDQ64402.1"/>
    <property type="molecule type" value="Genomic_DNA"/>
</dbReference>
<evidence type="ECO:0000256" key="1">
    <source>
        <dbReference type="PROSITE-ProRule" id="PRU00169"/>
    </source>
</evidence>
<dbReference type="SUPFAM" id="SSF52172">
    <property type="entry name" value="CheY-like"/>
    <property type="match status" value="1"/>
</dbReference>
<dbReference type="PROSITE" id="PS50110">
    <property type="entry name" value="RESPONSE_REGULATORY"/>
    <property type="match status" value="1"/>
</dbReference>
<dbReference type="GO" id="GO:0000160">
    <property type="term" value="P:phosphorelay signal transduction system"/>
    <property type="evidence" value="ECO:0007669"/>
    <property type="project" value="InterPro"/>
</dbReference>
<dbReference type="SMART" id="SM00448">
    <property type="entry name" value="REC"/>
    <property type="match status" value="1"/>
</dbReference>
<proteinExistence type="predicted"/>
<evidence type="ECO:0000259" key="2">
    <source>
        <dbReference type="PROSITE" id="PS50110"/>
    </source>
</evidence>
<sequence length="120" mass="12806">MCMTNFISNSVLIVEDDPFVLMDACDAVASLGVECLVASDCESADSILQSRPCSCALLDFDLKQENSVPIAQQLATQGTPFCFVSGRSKQEILAATGFEAPVFTKPVNYAEIAETLLSST</sequence>
<dbReference type="Proteomes" id="UP000295391">
    <property type="component" value="Unassembled WGS sequence"/>
</dbReference>
<dbReference type="OrthoDB" id="582170at2"/>
<feature type="domain" description="Response regulatory" evidence="2">
    <location>
        <begin position="10"/>
        <end position="120"/>
    </location>
</feature>
<evidence type="ECO:0000313" key="4">
    <source>
        <dbReference type="Proteomes" id="UP000295391"/>
    </source>
</evidence>
<name>A0A4R6VQ53_9HYPH</name>
<dbReference type="Gene3D" id="3.40.50.2300">
    <property type="match status" value="1"/>
</dbReference>
<accession>A0A4R6VQ53</accession>
<evidence type="ECO:0000313" key="3">
    <source>
        <dbReference type="EMBL" id="TDQ64402.1"/>
    </source>
</evidence>
<feature type="modified residue" description="4-aspartylphosphate" evidence="1">
    <location>
        <position position="59"/>
    </location>
</feature>
<keyword evidence="1" id="KW-0597">Phosphoprotein</keyword>
<keyword evidence="4" id="KW-1185">Reference proteome</keyword>